<gene>
    <name evidence="2" type="ORF">H4696_003482</name>
</gene>
<keyword evidence="3" id="KW-1185">Reference proteome</keyword>
<protein>
    <recommendedName>
        <fullName evidence="4">LppX_LprAFG lipoprotein</fullName>
    </recommendedName>
</protein>
<evidence type="ECO:0008006" key="4">
    <source>
        <dbReference type="Google" id="ProtNLM"/>
    </source>
</evidence>
<dbReference type="PROSITE" id="PS51257">
    <property type="entry name" value="PROKAR_LIPOPROTEIN"/>
    <property type="match status" value="1"/>
</dbReference>
<keyword evidence="1" id="KW-0732">Signal</keyword>
<accession>A0ABR9HZL4</accession>
<evidence type="ECO:0000256" key="1">
    <source>
        <dbReference type="SAM" id="SignalP"/>
    </source>
</evidence>
<reference evidence="2 3" key="1">
    <citation type="submission" date="2020-10" db="EMBL/GenBank/DDBJ databases">
        <title>Sequencing the genomes of 1000 actinobacteria strains.</title>
        <authorList>
            <person name="Klenk H.-P."/>
        </authorList>
    </citation>
    <scope>NUCLEOTIDE SEQUENCE [LARGE SCALE GENOMIC DNA]</scope>
    <source>
        <strain evidence="2 3">DSM 44653</strain>
    </source>
</reference>
<evidence type="ECO:0000313" key="2">
    <source>
        <dbReference type="EMBL" id="MBE1496382.1"/>
    </source>
</evidence>
<comment type="caution">
    <text evidence="2">The sequence shown here is derived from an EMBL/GenBank/DDBJ whole genome shotgun (WGS) entry which is preliminary data.</text>
</comment>
<feature type="chain" id="PRO_5047131087" description="LppX_LprAFG lipoprotein" evidence="1">
    <location>
        <begin position="21"/>
        <end position="256"/>
    </location>
</feature>
<proteinExistence type="predicted"/>
<sequence>MRKSVLTVAAAALALTACYPAPVPPPAPPALAPPATDVAGLVGTARTGIGRGPSAGFTTTSVSGPTTQELTGSIRFDGGETSLSMAFDGGETRVIGPRTFTRTPQEAIPGKPWVGTDAGSADPVAQALGTGFLLSVKLPDLGRALTEIERTGRIVSAGQTKLGDVAVNHYRLELDPAKAPELFPEFGPQPGAVKVPAQLWLDAAARPVRYAVDFSAAPAPAKGTTDYRDWGKPVDIPAPPAGQVVDAAELLKQLGR</sequence>
<dbReference type="RefSeq" id="WP_249026906.1">
    <property type="nucleotide sequence ID" value="NZ_JADBEG010000001.1"/>
</dbReference>
<dbReference type="Proteomes" id="UP000631670">
    <property type="component" value="Unassembled WGS sequence"/>
</dbReference>
<organism evidence="2 3">
    <name type="scientific">Amycolatopsis lexingtonensis</name>
    <dbReference type="NCBI Taxonomy" id="218822"/>
    <lineage>
        <taxon>Bacteria</taxon>
        <taxon>Bacillati</taxon>
        <taxon>Actinomycetota</taxon>
        <taxon>Actinomycetes</taxon>
        <taxon>Pseudonocardiales</taxon>
        <taxon>Pseudonocardiaceae</taxon>
        <taxon>Amycolatopsis</taxon>
    </lineage>
</organism>
<name>A0ABR9HZL4_9PSEU</name>
<evidence type="ECO:0000313" key="3">
    <source>
        <dbReference type="Proteomes" id="UP000631670"/>
    </source>
</evidence>
<feature type="signal peptide" evidence="1">
    <location>
        <begin position="1"/>
        <end position="20"/>
    </location>
</feature>
<dbReference type="EMBL" id="JADBEG010000001">
    <property type="protein sequence ID" value="MBE1496382.1"/>
    <property type="molecule type" value="Genomic_DNA"/>
</dbReference>
<dbReference type="Gene3D" id="2.50.20.20">
    <property type="match status" value="1"/>
</dbReference>
<dbReference type="InterPro" id="IPR029046">
    <property type="entry name" value="LolA/LolB/LppX"/>
</dbReference>
<dbReference type="SUPFAM" id="SSF89392">
    <property type="entry name" value="Prokaryotic lipoproteins and lipoprotein localization factors"/>
    <property type="match status" value="1"/>
</dbReference>